<dbReference type="AlphaFoldDB" id="A0A3N4YLS2"/>
<comment type="caution">
    <text evidence="3">The sequence shown here is derived from an EMBL/GenBank/DDBJ whole genome shotgun (WGS) entry which is preliminary data.</text>
</comment>
<sequence>MTSYTPVHLDWPGLLNARDLGGMPLDGGALVRERALIRSESLSWLEPDGVRAARAYGTVRVIDLRLPVETVEYAHPFGGPAENGQAREPGVPEYLNLPVQEPGDPEEGPWAHLYAGMLKRRPALFARAVGAIADAPEGPVLVHCAAGKDRTGLVVAFALSLAGAADEHIADDYELTNSRLAPRWKRHVAAIDQARAAYEEREAVASGEAGDADEGELPVWLHTARRTAGTRDVMLDTLAGLRAEYGSVAEYLAHGGLADRQREELVKRIRGEG</sequence>
<dbReference type="RefSeq" id="WP_123814156.1">
    <property type="nucleotide sequence ID" value="NZ_RKQZ01000001.1"/>
</dbReference>
<evidence type="ECO:0000313" key="3">
    <source>
        <dbReference type="EMBL" id="RPF21067.1"/>
    </source>
</evidence>
<name>A0A3N4YLS2_9MICO</name>
<dbReference type="SUPFAM" id="SSF52799">
    <property type="entry name" value="(Phosphotyrosine protein) phosphatases II"/>
    <property type="match status" value="1"/>
</dbReference>
<dbReference type="Proteomes" id="UP000280501">
    <property type="component" value="Unassembled WGS sequence"/>
</dbReference>
<comment type="similarity">
    <text evidence="1">Belongs to the protein-tyrosine phosphatase family.</text>
</comment>
<dbReference type="GO" id="GO:0004721">
    <property type="term" value="F:phosphoprotein phosphatase activity"/>
    <property type="evidence" value="ECO:0007669"/>
    <property type="project" value="InterPro"/>
</dbReference>
<dbReference type="OrthoDB" id="1188001at2"/>
<dbReference type="PANTHER" id="PTHR31126">
    <property type="entry name" value="TYROSINE-PROTEIN PHOSPHATASE"/>
    <property type="match status" value="1"/>
</dbReference>
<dbReference type="InterPro" id="IPR000387">
    <property type="entry name" value="Tyr_Pase_dom"/>
</dbReference>
<dbReference type="InterPro" id="IPR016130">
    <property type="entry name" value="Tyr_Pase_AS"/>
</dbReference>
<evidence type="ECO:0000259" key="2">
    <source>
        <dbReference type="PROSITE" id="PS50056"/>
    </source>
</evidence>
<dbReference type="PROSITE" id="PS00383">
    <property type="entry name" value="TYR_PHOSPHATASE_1"/>
    <property type="match status" value="1"/>
</dbReference>
<dbReference type="PANTHER" id="PTHR31126:SF1">
    <property type="entry name" value="TYROSINE SPECIFIC PROTEIN PHOSPHATASES DOMAIN-CONTAINING PROTEIN"/>
    <property type="match status" value="1"/>
</dbReference>
<reference evidence="3 4" key="1">
    <citation type="submission" date="2018-11" db="EMBL/GenBank/DDBJ databases">
        <title>Sequencing the genomes of 1000 actinobacteria strains.</title>
        <authorList>
            <person name="Klenk H.-P."/>
        </authorList>
    </citation>
    <scope>NUCLEOTIDE SEQUENCE [LARGE SCALE GENOMIC DNA]</scope>
    <source>
        <strain evidence="3 4">DSM 15700</strain>
    </source>
</reference>
<organism evidence="3 4">
    <name type="scientific">Myceligenerans xiligouense</name>
    <dbReference type="NCBI Taxonomy" id="253184"/>
    <lineage>
        <taxon>Bacteria</taxon>
        <taxon>Bacillati</taxon>
        <taxon>Actinomycetota</taxon>
        <taxon>Actinomycetes</taxon>
        <taxon>Micrococcales</taxon>
        <taxon>Promicromonosporaceae</taxon>
        <taxon>Myceligenerans</taxon>
    </lineage>
</organism>
<feature type="domain" description="Tyrosine specific protein phosphatases" evidence="2">
    <location>
        <begin position="123"/>
        <end position="159"/>
    </location>
</feature>
<dbReference type="EMBL" id="RKQZ01000001">
    <property type="protein sequence ID" value="RPF21067.1"/>
    <property type="molecule type" value="Genomic_DNA"/>
</dbReference>
<gene>
    <name evidence="3" type="ORF">EDD34_1685</name>
</gene>
<protein>
    <submittedName>
        <fullName evidence="3">Protein tyrosine/serine phosphatase</fullName>
    </submittedName>
</protein>
<keyword evidence="4" id="KW-1185">Reference proteome</keyword>
<proteinExistence type="inferred from homology"/>
<dbReference type="Gene3D" id="3.90.190.10">
    <property type="entry name" value="Protein tyrosine phosphatase superfamily"/>
    <property type="match status" value="1"/>
</dbReference>
<dbReference type="PROSITE" id="PS50056">
    <property type="entry name" value="TYR_PHOSPHATASE_2"/>
    <property type="match status" value="1"/>
</dbReference>
<evidence type="ECO:0000256" key="1">
    <source>
        <dbReference type="ARBA" id="ARBA00009580"/>
    </source>
</evidence>
<dbReference type="InterPro" id="IPR026893">
    <property type="entry name" value="Tyr/Ser_Pase_IphP-type"/>
</dbReference>
<dbReference type="InterPro" id="IPR029021">
    <property type="entry name" value="Prot-tyrosine_phosphatase-like"/>
</dbReference>
<dbReference type="Pfam" id="PF13350">
    <property type="entry name" value="Y_phosphatase3"/>
    <property type="match status" value="1"/>
</dbReference>
<accession>A0A3N4YLS2</accession>
<evidence type="ECO:0000313" key="4">
    <source>
        <dbReference type="Proteomes" id="UP000280501"/>
    </source>
</evidence>